<dbReference type="EMBL" id="QWDN01000939">
    <property type="protein sequence ID" value="TEB40762.1"/>
    <property type="molecule type" value="Genomic_DNA"/>
</dbReference>
<name>A0A4Y7U4P8_9FLAO</name>
<dbReference type="Proteomes" id="UP000298340">
    <property type="component" value="Unassembled WGS sequence"/>
</dbReference>
<comment type="caution">
    <text evidence="1">The sequence shown here is derived from an EMBL/GenBank/DDBJ whole genome shotgun (WGS) entry which is preliminary data.</text>
</comment>
<dbReference type="Gene3D" id="1.25.40.10">
    <property type="entry name" value="Tetratricopeptide repeat domain"/>
    <property type="match status" value="1"/>
</dbReference>
<dbReference type="AlphaFoldDB" id="A0A4Y7U4P8"/>
<evidence type="ECO:0000313" key="1">
    <source>
        <dbReference type="EMBL" id="TEB40762.1"/>
    </source>
</evidence>
<feature type="non-terminal residue" evidence="1">
    <location>
        <position position="109"/>
    </location>
</feature>
<gene>
    <name evidence="1" type="ORF">D0809_28960</name>
</gene>
<sequence length="109" mass="12686">LYDAGNFTESEIEVVTALRFLSKTNNTRLTYECYNLLGLSVEEINNYKKSLQYFELALKQLDKLDSEGYSKERVIKSRTSIYNNMGGVYKKMEDYKRAILLYKAGLQTK</sequence>
<dbReference type="SUPFAM" id="SSF48452">
    <property type="entry name" value="TPR-like"/>
    <property type="match status" value="1"/>
</dbReference>
<dbReference type="PROSITE" id="PS50293">
    <property type="entry name" value="TPR_REGION"/>
    <property type="match status" value="1"/>
</dbReference>
<accession>A0A4Y7U4P8</accession>
<protein>
    <submittedName>
        <fullName evidence="1">Tetratricopeptide repeat protein</fullName>
    </submittedName>
</protein>
<reference evidence="1 2" key="1">
    <citation type="journal article" date="2018" name="Syst. Appl. Microbiol.">
        <title>Flavobacterium circumlabens sp. nov. and Flavobacterium cupreum sp. nov., two psychrotrophic species isolated from Antarctic environmental samples.</title>
        <authorList>
            <person name="Kralova S."/>
            <person name="Busse H.J."/>
            <person name="Svec P."/>
            <person name="Maslanova I."/>
            <person name="Stankova E."/>
            <person name="Bartak M."/>
            <person name="Sedlacek I."/>
        </authorList>
    </citation>
    <scope>NUCLEOTIDE SEQUENCE [LARGE SCALE GENOMIC DNA]</scope>
    <source>
        <strain evidence="1 2">CCM 8828</strain>
    </source>
</reference>
<organism evidence="1 2">
    <name type="scientific">Flavobacterium circumlabens</name>
    <dbReference type="NCBI Taxonomy" id="2133765"/>
    <lineage>
        <taxon>Bacteria</taxon>
        <taxon>Pseudomonadati</taxon>
        <taxon>Bacteroidota</taxon>
        <taxon>Flavobacteriia</taxon>
        <taxon>Flavobacteriales</taxon>
        <taxon>Flavobacteriaceae</taxon>
        <taxon>Flavobacterium</taxon>
    </lineage>
</organism>
<feature type="non-terminal residue" evidence="1">
    <location>
        <position position="1"/>
    </location>
</feature>
<dbReference type="Pfam" id="PF13181">
    <property type="entry name" value="TPR_8"/>
    <property type="match status" value="2"/>
</dbReference>
<proteinExistence type="predicted"/>
<dbReference type="InterPro" id="IPR019734">
    <property type="entry name" value="TPR_rpt"/>
</dbReference>
<evidence type="ECO:0000313" key="2">
    <source>
        <dbReference type="Proteomes" id="UP000298340"/>
    </source>
</evidence>
<dbReference type="InterPro" id="IPR011990">
    <property type="entry name" value="TPR-like_helical_dom_sf"/>
</dbReference>
<dbReference type="RefSeq" id="WP_134092536.1">
    <property type="nucleotide sequence ID" value="NZ_QWDN01000939.1"/>
</dbReference>